<dbReference type="HOGENOM" id="CLU_2478230_0_0_7"/>
<proteinExistence type="predicted"/>
<evidence type="ECO:0000313" key="3">
    <source>
        <dbReference type="Proteomes" id="UP000000483"/>
    </source>
</evidence>
<accession>F2NC18</accession>
<evidence type="ECO:0000256" key="1">
    <source>
        <dbReference type="SAM" id="Phobius"/>
    </source>
</evidence>
<reference evidence="3" key="2">
    <citation type="submission" date="2011-03" db="EMBL/GenBank/DDBJ databases">
        <title>The complete genome of Desulfobacca acetoxidans DSM 11109.</title>
        <authorList>
            <consortium name="US DOE Joint Genome Institute (JGI-PGF)"/>
            <person name="Lucas S."/>
            <person name="Copeland A."/>
            <person name="Lapidus A."/>
            <person name="Bruce D."/>
            <person name="Goodwin L."/>
            <person name="Pitluck S."/>
            <person name="Peters L."/>
            <person name="Kyrpides N."/>
            <person name="Mavromatis K."/>
            <person name="Ivanova N."/>
            <person name="Ovchinnikova G."/>
            <person name="Teshima H."/>
            <person name="Detter J.C."/>
            <person name="Han C."/>
            <person name="Land M."/>
            <person name="Hauser L."/>
            <person name="Markowitz V."/>
            <person name="Cheng J.-F."/>
            <person name="Hugenholtz P."/>
            <person name="Woyke T."/>
            <person name="Wu D."/>
            <person name="Spring S."/>
            <person name="Schueler E."/>
            <person name="Brambilla E."/>
            <person name="Klenk H.-P."/>
            <person name="Eisen J.A."/>
        </authorList>
    </citation>
    <scope>NUCLEOTIDE SEQUENCE [LARGE SCALE GENOMIC DNA]</scope>
    <source>
        <strain evidence="3">ATCC 700848 / DSM 11109 / ASRB2</strain>
    </source>
</reference>
<dbReference type="EMBL" id="CP002629">
    <property type="protein sequence ID" value="AEB08095.1"/>
    <property type="molecule type" value="Genomic_DNA"/>
</dbReference>
<dbReference type="KEGG" id="dao:Desac_0202"/>
<evidence type="ECO:0008006" key="4">
    <source>
        <dbReference type="Google" id="ProtNLM"/>
    </source>
</evidence>
<name>F2NC18_DESAR</name>
<dbReference type="AlphaFoldDB" id="F2NC18"/>
<dbReference type="Proteomes" id="UP000000483">
    <property type="component" value="Chromosome"/>
</dbReference>
<protein>
    <recommendedName>
        <fullName evidence="4">DUF5132 domain-containing protein</fullName>
    </recommendedName>
</protein>
<keyword evidence="3" id="KW-1185">Reference proteome</keyword>
<keyword evidence="1" id="KW-0472">Membrane</keyword>
<keyword evidence="1" id="KW-0812">Transmembrane</keyword>
<organism evidence="2 3">
    <name type="scientific">Desulfobacca acetoxidans (strain ATCC 700848 / DSM 11109 / ASRB2)</name>
    <dbReference type="NCBI Taxonomy" id="880072"/>
    <lineage>
        <taxon>Bacteria</taxon>
        <taxon>Pseudomonadati</taxon>
        <taxon>Thermodesulfobacteriota</taxon>
        <taxon>Desulfobaccia</taxon>
        <taxon>Desulfobaccales</taxon>
        <taxon>Desulfobaccaceae</taxon>
        <taxon>Desulfobacca</taxon>
    </lineage>
</organism>
<dbReference type="Pfam" id="PF17195">
    <property type="entry name" value="DUF5132"/>
    <property type="match status" value="1"/>
</dbReference>
<evidence type="ECO:0000313" key="2">
    <source>
        <dbReference type="EMBL" id="AEB08095.1"/>
    </source>
</evidence>
<feature type="transmembrane region" description="Helical" evidence="1">
    <location>
        <begin position="12"/>
        <end position="33"/>
    </location>
</feature>
<dbReference type="InterPro" id="IPR033456">
    <property type="entry name" value="DUF5132"/>
</dbReference>
<gene>
    <name evidence="2" type="ordered locus">Desac_0202</name>
</gene>
<keyword evidence="1" id="KW-1133">Transmembrane helix</keyword>
<dbReference type="eggNOG" id="ENOG5033DKD">
    <property type="taxonomic scope" value="Bacteria"/>
</dbReference>
<dbReference type="STRING" id="880072.Desac_0202"/>
<dbReference type="RefSeq" id="WP_013705208.1">
    <property type="nucleotide sequence ID" value="NC_015388.1"/>
</dbReference>
<sequence length="87" mass="8967">MDIFKNVFKGSLSSILVVAGVALVAPIALPVVASMARPIFKGIIKGGMALMDTMQEFVAETGEQISDLVAEAKAERAAAASAATDRS</sequence>
<reference evidence="2 3" key="1">
    <citation type="journal article" date="2011" name="Stand. Genomic Sci.">
        <title>Complete genome sequence of the acetate-degrading sulfate reducer Desulfobacca acetoxidans type strain (ASRB2).</title>
        <authorList>
            <person name="Goker M."/>
            <person name="Teshima H."/>
            <person name="Lapidus A."/>
            <person name="Nolan M."/>
            <person name="Lucas S."/>
            <person name="Hammon N."/>
            <person name="Deshpande S."/>
            <person name="Cheng J.F."/>
            <person name="Tapia R."/>
            <person name="Han C."/>
            <person name="Goodwin L."/>
            <person name="Pitluck S."/>
            <person name="Huntemann M."/>
            <person name="Liolios K."/>
            <person name="Ivanova N."/>
            <person name="Pagani I."/>
            <person name="Mavromatis K."/>
            <person name="Ovchinikova G."/>
            <person name="Pati A."/>
            <person name="Chen A."/>
            <person name="Palaniappan K."/>
            <person name="Land M."/>
            <person name="Hauser L."/>
            <person name="Brambilla E.M."/>
            <person name="Rohde M."/>
            <person name="Spring S."/>
            <person name="Detter J.C."/>
            <person name="Woyke T."/>
            <person name="Bristow J."/>
            <person name="Eisen J.A."/>
            <person name="Markowitz V."/>
            <person name="Hugenholtz P."/>
            <person name="Kyrpides N.C."/>
            <person name="Klenk H.P."/>
        </authorList>
    </citation>
    <scope>NUCLEOTIDE SEQUENCE [LARGE SCALE GENOMIC DNA]</scope>
    <source>
        <strain evidence="3">ATCC 700848 / DSM 11109 / ASRB2</strain>
    </source>
</reference>